<dbReference type="Proteomes" id="UP000652198">
    <property type="component" value="Unassembled WGS sequence"/>
</dbReference>
<dbReference type="Pfam" id="PF18013">
    <property type="entry name" value="Phage_lysozyme2"/>
    <property type="match status" value="1"/>
</dbReference>
<evidence type="ECO:0000313" key="3">
    <source>
        <dbReference type="EMBL" id="NPT44365.1"/>
    </source>
</evidence>
<name>A0ABX2BWQ7_9BURK</name>
<dbReference type="EMBL" id="WOEY01000093">
    <property type="protein sequence ID" value="NPT44365.1"/>
    <property type="molecule type" value="Genomic_DNA"/>
</dbReference>
<dbReference type="InterPro" id="IPR041219">
    <property type="entry name" value="Phage_lysozyme2"/>
</dbReference>
<accession>A0ABX2BWQ7</accession>
<feature type="domain" description="Phage tail lysozyme" evidence="2">
    <location>
        <begin position="554"/>
        <end position="676"/>
    </location>
</feature>
<feature type="region of interest" description="Disordered" evidence="1">
    <location>
        <begin position="655"/>
        <end position="759"/>
    </location>
</feature>
<gene>
    <name evidence="3" type="ORF">GNZ12_24245</name>
</gene>
<dbReference type="Gene3D" id="1.10.530.10">
    <property type="match status" value="1"/>
</dbReference>
<evidence type="ECO:0000259" key="2">
    <source>
        <dbReference type="Pfam" id="PF18013"/>
    </source>
</evidence>
<proteinExistence type="predicted"/>
<feature type="compositionally biased region" description="Basic and acidic residues" evidence="1">
    <location>
        <begin position="655"/>
        <end position="666"/>
    </location>
</feature>
<reference evidence="3 4" key="1">
    <citation type="submission" date="2019-11" db="EMBL/GenBank/DDBJ databases">
        <title>Metabolism of dissolved organic matter in forest soils.</title>
        <authorList>
            <person name="Cyle K.T."/>
            <person name="Wilhelm R.C."/>
            <person name="Martinez C.E."/>
        </authorList>
    </citation>
    <scope>NUCLEOTIDE SEQUENCE [LARGE SCALE GENOMIC DNA]</scope>
    <source>
        <strain evidence="3 4">1N</strain>
    </source>
</reference>
<comment type="caution">
    <text evidence="3">The sequence shown here is derived from an EMBL/GenBank/DDBJ whole genome shotgun (WGS) entry which is preliminary data.</text>
</comment>
<feature type="compositionally biased region" description="Low complexity" evidence="1">
    <location>
        <begin position="691"/>
        <end position="702"/>
    </location>
</feature>
<keyword evidence="4" id="KW-1185">Reference proteome</keyword>
<evidence type="ECO:0000313" key="4">
    <source>
        <dbReference type="Proteomes" id="UP000652198"/>
    </source>
</evidence>
<sequence>MGTAAALAIGGGIGGGAGSILTAGIAGGPIGALLAGGTAAIGAGISFASEGVDAAKGRNGDLDTLKRSMGDLGVSFQQLNADAFKFGEGLGVANTEFVKIENGLMGASGGLYRTPDEVGSAARTSVGLSNAYGVDKGAMAAFVGGMGRLNNHQNNKELAAQLAEAINNAQGKAMPVEVMQAMQTFVSQQSRFNAGSVDLDRFGNAYSSLLDKDGMTADHASSIIGQANASMQQMGGSEAAENFTMRAYGNLDPIRARIRSEGGLFNNGLDDRDISAYMRHRGMSDWDSMSKGPAGTNLSLINSQFDSAYKGNPELELDAQKNYWQLKSLGDTAKFVNMSDSAHNGVMTSLKDAGVDLKDIREGGIQAIAGISGASDFDSLDKLYKGSIRGRPDMSTADTNMLDKAEKSGDFTTFKNELVRVLAGKGQEDTAATIQSRIDSNIADMKTSIGSKLIPYTQGIMQGVLAMANKVPGVHIADPTFVGPPKSAKLVPGANPRVDQSDVAAPALNSIANKVDAGNAWADNMAGKANLAYGAGVGKAYSYRDSVTGGMSQLAGLGIDSAHAAAIMASAIRESSMNPDVTDKKGMYGLFQFDAARQADFKKVMGKDIHGSTQQEQIAYMVKSMQSGGEEAGPGKAFLSASGPDLAGVFARKVERPADPSKESDIRNGIASQLYDDDKPSQISDKDRARAAAASQSSSPAGVGAGAGALYGPSGNLTINFEQHNTTPSGKKAMHKMSTTVPLPSSSGTEPKFYVPGSN</sequence>
<evidence type="ECO:0000256" key="1">
    <source>
        <dbReference type="SAM" id="MobiDB-lite"/>
    </source>
</evidence>
<feature type="compositionally biased region" description="Basic and acidic residues" evidence="1">
    <location>
        <begin position="676"/>
        <end position="690"/>
    </location>
</feature>
<feature type="compositionally biased region" description="Polar residues" evidence="1">
    <location>
        <begin position="715"/>
        <end position="729"/>
    </location>
</feature>
<protein>
    <recommendedName>
        <fullName evidence="2">Phage tail lysozyme domain-containing protein</fullName>
    </recommendedName>
</protein>
<organism evidence="3 4">
    <name type="scientific">Paraburkholderia solitsugae</name>
    <dbReference type="NCBI Taxonomy" id="2675748"/>
    <lineage>
        <taxon>Bacteria</taxon>
        <taxon>Pseudomonadati</taxon>
        <taxon>Pseudomonadota</taxon>
        <taxon>Betaproteobacteria</taxon>
        <taxon>Burkholderiales</taxon>
        <taxon>Burkholderiaceae</taxon>
        <taxon>Paraburkholderia</taxon>
    </lineage>
</organism>
<feature type="compositionally biased region" description="Polar residues" evidence="1">
    <location>
        <begin position="737"/>
        <end position="749"/>
    </location>
</feature>